<comment type="caution">
    <text evidence="2">The sequence shown here is derived from an EMBL/GenBank/DDBJ whole genome shotgun (WGS) entry which is preliminary data.</text>
</comment>
<evidence type="ECO:0000313" key="2">
    <source>
        <dbReference type="EMBL" id="KAI1876491.1"/>
    </source>
</evidence>
<proteinExistence type="predicted"/>
<keyword evidence="1" id="KW-0175">Coiled coil</keyword>
<feature type="coiled-coil region" evidence="1">
    <location>
        <begin position="34"/>
        <end position="68"/>
    </location>
</feature>
<sequence>MPLPAAPVIVYVAAGSTCITSFSACVCVWRSTNAAVQTLKINIKKNKIENLENASTDLREAINSLLEILPTSEAGRRTSVEFRKRLSDAAGYLSSRIHQAEALPQKKQHEARLSAYNDNIDTLLIINNELGRVLGAGSGNNAVSVFADQAPLTQQQPERQNLVMSYGDLCERENLVMSYDGPFADPLSNPWSDS</sequence>
<evidence type="ECO:0000313" key="3">
    <source>
        <dbReference type="Proteomes" id="UP000829685"/>
    </source>
</evidence>
<keyword evidence="3" id="KW-1185">Reference proteome</keyword>
<protein>
    <submittedName>
        <fullName evidence="2">Uncharacterized protein</fullName>
    </submittedName>
</protein>
<dbReference type="EMBL" id="JAFIMR010000007">
    <property type="protein sequence ID" value="KAI1876491.1"/>
    <property type="molecule type" value="Genomic_DNA"/>
</dbReference>
<reference evidence="2" key="1">
    <citation type="submission" date="2021-03" db="EMBL/GenBank/DDBJ databases">
        <title>Revisited historic fungal species revealed as producer of novel bioactive compounds through whole genome sequencing and comparative genomics.</title>
        <authorList>
            <person name="Vignolle G.A."/>
            <person name="Hochenegger N."/>
            <person name="Mach R.L."/>
            <person name="Mach-Aigner A.R."/>
            <person name="Javad Rahimi M."/>
            <person name="Salim K.A."/>
            <person name="Chan C.M."/>
            <person name="Lim L.B.L."/>
            <person name="Cai F."/>
            <person name="Druzhinina I.S."/>
            <person name="U'Ren J.M."/>
            <person name="Derntl C."/>
        </authorList>
    </citation>
    <scope>NUCLEOTIDE SEQUENCE</scope>
    <source>
        <strain evidence="2">TUCIM 5799</strain>
    </source>
</reference>
<organism evidence="2 3">
    <name type="scientific">Neoarthrinium moseri</name>
    <dbReference type="NCBI Taxonomy" id="1658444"/>
    <lineage>
        <taxon>Eukaryota</taxon>
        <taxon>Fungi</taxon>
        <taxon>Dikarya</taxon>
        <taxon>Ascomycota</taxon>
        <taxon>Pezizomycotina</taxon>
        <taxon>Sordariomycetes</taxon>
        <taxon>Xylariomycetidae</taxon>
        <taxon>Amphisphaeriales</taxon>
        <taxon>Apiosporaceae</taxon>
        <taxon>Neoarthrinium</taxon>
    </lineage>
</organism>
<dbReference type="AlphaFoldDB" id="A0A9P9WRH0"/>
<accession>A0A9P9WRH0</accession>
<name>A0A9P9WRH0_9PEZI</name>
<dbReference type="Proteomes" id="UP000829685">
    <property type="component" value="Unassembled WGS sequence"/>
</dbReference>
<evidence type="ECO:0000256" key="1">
    <source>
        <dbReference type="SAM" id="Coils"/>
    </source>
</evidence>
<gene>
    <name evidence="2" type="ORF">JX265_004017</name>
</gene>